<feature type="region of interest" description="Disordered" evidence="1">
    <location>
        <begin position="52"/>
        <end position="115"/>
    </location>
</feature>
<reference evidence="2" key="1">
    <citation type="journal article" date="2022" name="bioRxiv">
        <title>Sequencing and chromosome-scale assembly of the giantPleurodeles waltlgenome.</title>
        <authorList>
            <person name="Brown T."/>
            <person name="Elewa A."/>
            <person name="Iarovenko S."/>
            <person name="Subramanian E."/>
            <person name="Araus A.J."/>
            <person name="Petzold A."/>
            <person name="Susuki M."/>
            <person name="Suzuki K.-i.T."/>
            <person name="Hayashi T."/>
            <person name="Toyoda A."/>
            <person name="Oliveira C."/>
            <person name="Osipova E."/>
            <person name="Leigh N.D."/>
            <person name="Simon A."/>
            <person name="Yun M.H."/>
        </authorList>
    </citation>
    <scope>NUCLEOTIDE SEQUENCE</scope>
    <source>
        <strain evidence="2">20211129_DDA</strain>
        <tissue evidence="2">Liver</tissue>
    </source>
</reference>
<dbReference type="EMBL" id="JANPWB010000012">
    <property type="protein sequence ID" value="KAJ1119932.1"/>
    <property type="molecule type" value="Genomic_DNA"/>
</dbReference>
<protein>
    <submittedName>
        <fullName evidence="2">Uncharacterized protein</fullName>
    </submittedName>
</protein>
<proteinExistence type="predicted"/>
<name>A0AAV7NXZ3_PLEWA</name>
<evidence type="ECO:0000256" key="1">
    <source>
        <dbReference type="SAM" id="MobiDB-lite"/>
    </source>
</evidence>
<dbReference type="AlphaFoldDB" id="A0AAV7NXZ3"/>
<comment type="caution">
    <text evidence="2">The sequence shown here is derived from an EMBL/GenBank/DDBJ whole genome shotgun (WGS) entry which is preliminary data.</text>
</comment>
<gene>
    <name evidence="2" type="ORF">NDU88_008115</name>
</gene>
<feature type="compositionally biased region" description="Basic and acidic residues" evidence="1">
    <location>
        <begin position="64"/>
        <end position="76"/>
    </location>
</feature>
<evidence type="ECO:0000313" key="3">
    <source>
        <dbReference type="Proteomes" id="UP001066276"/>
    </source>
</evidence>
<evidence type="ECO:0000313" key="2">
    <source>
        <dbReference type="EMBL" id="KAJ1119932.1"/>
    </source>
</evidence>
<keyword evidence="3" id="KW-1185">Reference proteome</keyword>
<accession>A0AAV7NXZ3</accession>
<sequence>MEFYHTNPVFLKLTRIINEKHKKNVGPNARLTPETAKTSCWAIEVLRNTINPKALLQPQQSRPTTRDDDAGNDREAASPTSNKPVADRGKDGTRGTTTGTEEEDDTPLSHAKEREEYLIILAFKGAL</sequence>
<organism evidence="2 3">
    <name type="scientific">Pleurodeles waltl</name>
    <name type="common">Iberian ribbed newt</name>
    <dbReference type="NCBI Taxonomy" id="8319"/>
    <lineage>
        <taxon>Eukaryota</taxon>
        <taxon>Metazoa</taxon>
        <taxon>Chordata</taxon>
        <taxon>Craniata</taxon>
        <taxon>Vertebrata</taxon>
        <taxon>Euteleostomi</taxon>
        <taxon>Amphibia</taxon>
        <taxon>Batrachia</taxon>
        <taxon>Caudata</taxon>
        <taxon>Salamandroidea</taxon>
        <taxon>Salamandridae</taxon>
        <taxon>Pleurodelinae</taxon>
        <taxon>Pleurodeles</taxon>
    </lineage>
</organism>
<dbReference type="Proteomes" id="UP001066276">
    <property type="component" value="Chromosome 8"/>
</dbReference>